<sequence>MPLPSAIADPLEDAFYRLATFGHARPKLFAAASASLVGVLLLLPPAYRSYRGYLALGPGGISHNVWGWLYQGIGQLFAIRDPRSTSDFEKPSQAVLARYGGSARAQKSYLDIDTTLPARQGPRPTIPGYTAPQRQTTDIASDPAATRAAQEAFLEAVAAANPDVLEIRPSALEGNQTPALWAKDAVILGAKWSDPDPTKPKNQNRDHDQGQDQTSPKGDKKDKEKFKFPRAPVEICHAHPEASSHMQFSFGDAYWVVKAGWGERHLMAGSPAARIPPTYLIVYVPRDERELQVWKELVMAAVRFSVGEDVDVNDVKK</sequence>
<accession>A0A0C2IJF8</accession>
<feature type="compositionally biased region" description="Basic and acidic residues" evidence="1">
    <location>
        <begin position="193"/>
        <end position="210"/>
    </location>
</feature>
<dbReference type="Pfam" id="PF17648">
    <property type="entry name" value="Luciferase"/>
    <property type="match status" value="1"/>
</dbReference>
<organism evidence="3 4">
    <name type="scientific">Sporothrix brasiliensis 5110</name>
    <dbReference type="NCBI Taxonomy" id="1398154"/>
    <lineage>
        <taxon>Eukaryota</taxon>
        <taxon>Fungi</taxon>
        <taxon>Dikarya</taxon>
        <taxon>Ascomycota</taxon>
        <taxon>Pezizomycotina</taxon>
        <taxon>Sordariomycetes</taxon>
        <taxon>Sordariomycetidae</taxon>
        <taxon>Ophiostomatales</taxon>
        <taxon>Ophiostomataceae</taxon>
        <taxon>Sporothrix</taxon>
    </lineage>
</organism>
<dbReference type="Proteomes" id="UP000031575">
    <property type="component" value="Unassembled WGS sequence"/>
</dbReference>
<reference evidence="3 4" key="1">
    <citation type="journal article" date="2014" name="BMC Genomics">
        <title>Comparative genomics of the major fungal agents of human and animal Sporotrichosis: Sporothrix schenckii and Sporothrix brasiliensis.</title>
        <authorList>
            <person name="Teixeira M.M."/>
            <person name="de Almeida L.G."/>
            <person name="Kubitschek-Barreira P."/>
            <person name="Alves F.L."/>
            <person name="Kioshima E.S."/>
            <person name="Abadio A.K."/>
            <person name="Fernandes L."/>
            <person name="Derengowski L.S."/>
            <person name="Ferreira K.S."/>
            <person name="Souza R.C."/>
            <person name="Ruiz J.C."/>
            <person name="de Andrade N.C."/>
            <person name="Paes H.C."/>
            <person name="Nicola A.M."/>
            <person name="Albuquerque P."/>
            <person name="Gerber A.L."/>
            <person name="Martins V.P."/>
            <person name="Peconick L.D."/>
            <person name="Neto A.V."/>
            <person name="Chaucanez C.B."/>
            <person name="Silva P.A."/>
            <person name="Cunha O.L."/>
            <person name="de Oliveira F.F."/>
            <person name="dos Santos T.C."/>
            <person name="Barros A.L."/>
            <person name="Soares M.A."/>
            <person name="de Oliveira L.M."/>
            <person name="Marini M.M."/>
            <person name="Villalobos-Duno H."/>
            <person name="Cunha M.M."/>
            <person name="de Hoog S."/>
            <person name="da Silveira J.F."/>
            <person name="Henrissat B."/>
            <person name="Nino-Vega G.A."/>
            <person name="Cisalpino P.S."/>
            <person name="Mora-Montes H.M."/>
            <person name="Almeida S.R."/>
            <person name="Stajich J.E."/>
            <person name="Lopes-Bezerra L.M."/>
            <person name="Vasconcelos A.T."/>
            <person name="Felipe M.S."/>
        </authorList>
    </citation>
    <scope>NUCLEOTIDE SEQUENCE [LARGE SCALE GENOMIC DNA]</scope>
    <source>
        <strain evidence="3 4">5110</strain>
    </source>
</reference>
<comment type="caution">
    <text evidence="3">The sequence shown here is derived from an EMBL/GenBank/DDBJ whole genome shotgun (WGS) entry which is preliminary data.</text>
</comment>
<gene>
    <name evidence="3" type="ORF">SPBR_07634</name>
</gene>
<feature type="domain" description="Luciferase" evidence="2">
    <location>
        <begin position="234"/>
        <end position="301"/>
    </location>
</feature>
<dbReference type="OrthoDB" id="5358398at2759"/>
<evidence type="ECO:0000256" key="1">
    <source>
        <dbReference type="SAM" id="MobiDB-lite"/>
    </source>
</evidence>
<evidence type="ECO:0000313" key="3">
    <source>
        <dbReference type="EMBL" id="KIH89286.1"/>
    </source>
</evidence>
<dbReference type="VEuPathDB" id="FungiDB:SPBR_07634"/>
<dbReference type="RefSeq" id="XP_040617296.1">
    <property type="nucleotide sequence ID" value="XM_040765888.1"/>
</dbReference>
<name>A0A0C2IJF8_9PEZI</name>
<feature type="region of interest" description="Disordered" evidence="1">
    <location>
        <begin position="115"/>
        <end position="134"/>
    </location>
</feature>
<keyword evidence="4" id="KW-1185">Reference proteome</keyword>
<dbReference type="InterPro" id="IPR040841">
    <property type="entry name" value="Luciferase_dom"/>
</dbReference>
<protein>
    <recommendedName>
        <fullName evidence="2">Luciferase domain-containing protein</fullName>
    </recommendedName>
</protein>
<dbReference type="PANTHER" id="PTHR38695">
    <property type="entry name" value="AMINO ACID PERMEASE_ SLC12A DOMAIN-CONTAINING PROTEIN"/>
    <property type="match status" value="1"/>
</dbReference>
<dbReference type="PANTHER" id="PTHR38695:SF1">
    <property type="entry name" value="AMINO ACID PERMEASE_ SLC12A DOMAIN-CONTAINING PROTEIN"/>
    <property type="match status" value="1"/>
</dbReference>
<evidence type="ECO:0000259" key="2">
    <source>
        <dbReference type="Pfam" id="PF17648"/>
    </source>
</evidence>
<dbReference type="HOGENOM" id="CLU_063954_1_0_1"/>
<dbReference type="EMBL" id="AWTV01000009">
    <property type="protein sequence ID" value="KIH89286.1"/>
    <property type="molecule type" value="Genomic_DNA"/>
</dbReference>
<dbReference type="InterPro" id="IPR048273">
    <property type="entry name" value="Luciferase"/>
</dbReference>
<dbReference type="AlphaFoldDB" id="A0A0C2IJF8"/>
<evidence type="ECO:0000313" key="4">
    <source>
        <dbReference type="Proteomes" id="UP000031575"/>
    </source>
</evidence>
<proteinExistence type="predicted"/>
<feature type="region of interest" description="Disordered" evidence="1">
    <location>
        <begin position="191"/>
        <end position="225"/>
    </location>
</feature>
<dbReference type="GeneID" id="63680809"/>